<dbReference type="EMBL" id="OW240912">
    <property type="protein sequence ID" value="CAH2223357.1"/>
    <property type="molecule type" value="Genomic_DNA"/>
</dbReference>
<dbReference type="InterPro" id="IPR052775">
    <property type="entry name" value="IUN_hydrolase"/>
</dbReference>
<sequence length="306" mass="34083">MTKKLFLIDVDCGVDDAQALMMALAAPEVEILGITCCFGNTTIEHVCRNVLRVLHVCNRMEIPVYRGVSHSLLGEINPEFAHFGGDGLGDAGDPNSPGLEHLQQEDAVHAMIRIINQYQDQVSLIALGPLTNVALAIKLDPSIPKKLHKLYIMGGNLEGRGNRTVCAEFNFCLDPEAAYIVMNEFTCPTYIATLDFSRANSLTMEYFKDWVNQDTAKAKFMKTITARWPQKDSFVSYDSYAVAAAIDESIITESLECAVSVELQGHYTRGMMVLDSDEKLKKNHKVTLMKKANLEKFKQRLWSALA</sequence>
<dbReference type="InterPro" id="IPR001910">
    <property type="entry name" value="Inosine/uridine_hydrolase_dom"/>
</dbReference>
<proteinExistence type="inferred from homology"/>
<dbReference type="CDD" id="cd02649">
    <property type="entry name" value="nuc_hydro_CeIAG"/>
    <property type="match status" value="1"/>
</dbReference>
<evidence type="ECO:0000259" key="2">
    <source>
        <dbReference type="Pfam" id="PF01156"/>
    </source>
</evidence>
<dbReference type="Pfam" id="PF01156">
    <property type="entry name" value="IU_nuc_hydro"/>
    <property type="match status" value="1"/>
</dbReference>
<dbReference type="Proteomes" id="UP001295444">
    <property type="component" value="Chromosome 01"/>
</dbReference>
<evidence type="ECO:0000313" key="3">
    <source>
        <dbReference type="EMBL" id="CAH2223357.1"/>
    </source>
</evidence>
<dbReference type="PANTHER" id="PTHR46190">
    <property type="entry name" value="SI:CH211-201H21.5-RELATED"/>
    <property type="match status" value="1"/>
</dbReference>
<protein>
    <submittedName>
        <fullName evidence="3">Inosine-uridine preferring nucleoside hydrolase-like</fullName>
    </submittedName>
</protein>
<dbReference type="GO" id="GO:0016799">
    <property type="term" value="F:hydrolase activity, hydrolyzing N-glycosyl compounds"/>
    <property type="evidence" value="ECO:0007669"/>
    <property type="project" value="InterPro"/>
</dbReference>
<name>A0AAD1R6P3_PELCU</name>
<feature type="domain" description="Inosine/uridine-preferring nucleoside hydrolase" evidence="2">
    <location>
        <begin position="7"/>
        <end position="299"/>
    </location>
</feature>
<dbReference type="AlphaFoldDB" id="A0AAD1R6P3"/>
<organism evidence="3 4">
    <name type="scientific">Pelobates cultripes</name>
    <name type="common">Western spadefoot toad</name>
    <dbReference type="NCBI Taxonomy" id="61616"/>
    <lineage>
        <taxon>Eukaryota</taxon>
        <taxon>Metazoa</taxon>
        <taxon>Chordata</taxon>
        <taxon>Craniata</taxon>
        <taxon>Vertebrata</taxon>
        <taxon>Euteleostomi</taxon>
        <taxon>Amphibia</taxon>
        <taxon>Batrachia</taxon>
        <taxon>Anura</taxon>
        <taxon>Pelobatoidea</taxon>
        <taxon>Pelobatidae</taxon>
        <taxon>Pelobates</taxon>
    </lineage>
</organism>
<dbReference type="Gene3D" id="3.90.245.10">
    <property type="entry name" value="Ribonucleoside hydrolase-like"/>
    <property type="match status" value="1"/>
</dbReference>
<dbReference type="InterPro" id="IPR036452">
    <property type="entry name" value="Ribo_hydro-like"/>
</dbReference>
<evidence type="ECO:0000256" key="1">
    <source>
        <dbReference type="ARBA" id="ARBA00009176"/>
    </source>
</evidence>
<accession>A0AAD1R6P3</accession>
<keyword evidence="4" id="KW-1185">Reference proteome</keyword>
<gene>
    <name evidence="3" type="ORF">PECUL_23A057687</name>
</gene>
<dbReference type="PANTHER" id="PTHR46190:SF1">
    <property type="entry name" value="SI:CH211-201H21.5"/>
    <property type="match status" value="1"/>
</dbReference>
<evidence type="ECO:0000313" key="4">
    <source>
        <dbReference type="Proteomes" id="UP001295444"/>
    </source>
</evidence>
<reference evidence="3" key="1">
    <citation type="submission" date="2022-03" db="EMBL/GenBank/DDBJ databases">
        <authorList>
            <person name="Alioto T."/>
            <person name="Alioto T."/>
            <person name="Gomez Garrido J."/>
        </authorList>
    </citation>
    <scope>NUCLEOTIDE SEQUENCE</scope>
</reference>
<comment type="similarity">
    <text evidence="1">Belongs to the IUNH family.</text>
</comment>
<dbReference type="SUPFAM" id="SSF53590">
    <property type="entry name" value="Nucleoside hydrolase"/>
    <property type="match status" value="1"/>
</dbReference>
<keyword evidence="3" id="KW-0378">Hydrolase</keyword>